<dbReference type="Proteomes" id="UP000011841">
    <property type="component" value="Chromosome"/>
</dbReference>
<gene>
    <name evidence="1" type="ORF">S58_34810</name>
</gene>
<reference evidence="1 2" key="1">
    <citation type="journal article" date="2013" name="Appl. Environ. Microbiol.">
        <title>Genome analysis suggests that the soil oligotrophic bacterium Agromonas oligotrophica (Bradyrhizobium oligotrophicum) is a nitrogen-fixing symbiont of Aeschynomene indica.</title>
        <authorList>
            <person name="Okubo T."/>
            <person name="Fukushima S."/>
            <person name="Itakura M."/>
            <person name="Oshima K."/>
            <person name="Longtonglang A."/>
            <person name="Teaumroong N."/>
            <person name="Mitsui H."/>
            <person name="Hattori M."/>
            <person name="Hattori R."/>
            <person name="Hattori T."/>
            <person name="Minamisawa K."/>
        </authorList>
    </citation>
    <scope>NUCLEOTIDE SEQUENCE [LARGE SCALE GENOMIC DNA]</scope>
    <source>
        <strain evidence="1 2">S58</strain>
    </source>
</reference>
<organism evidence="1 2">
    <name type="scientific">Bradyrhizobium oligotrophicum S58</name>
    <dbReference type="NCBI Taxonomy" id="1245469"/>
    <lineage>
        <taxon>Bacteria</taxon>
        <taxon>Pseudomonadati</taxon>
        <taxon>Pseudomonadota</taxon>
        <taxon>Alphaproteobacteria</taxon>
        <taxon>Hyphomicrobiales</taxon>
        <taxon>Nitrobacteraceae</taxon>
        <taxon>Bradyrhizobium</taxon>
    </lineage>
</organism>
<dbReference type="AlphaFoldDB" id="M4Z7G3"/>
<protein>
    <submittedName>
        <fullName evidence="1">Uncharacterized protein</fullName>
    </submittedName>
</protein>
<evidence type="ECO:0000313" key="1">
    <source>
        <dbReference type="EMBL" id="BAM89474.1"/>
    </source>
</evidence>
<dbReference type="HOGENOM" id="CLU_2166141_0_0_5"/>
<name>M4Z7G3_9BRAD</name>
<dbReference type="KEGG" id="aol:S58_34810"/>
<evidence type="ECO:0000313" key="2">
    <source>
        <dbReference type="Proteomes" id="UP000011841"/>
    </source>
</evidence>
<accession>M4Z7G3</accession>
<keyword evidence="2" id="KW-1185">Reference proteome</keyword>
<dbReference type="EMBL" id="AP012603">
    <property type="protein sequence ID" value="BAM89474.1"/>
    <property type="molecule type" value="Genomic_DNA"/>
</dbReference>
<sequence>MSGGEEPFGDMGGWRLSMAYPIEPILKRPDIGQKIKNRIVIATITDHNPDPAFVRILENRFHIASMFVHLLTCVEKHKAITLAMEMEYRFFTHLIRIEKMRCGEVINCRE</sequence>
<proteinExistence type="predicted"/>